<dbReference type="Gene3D" id="3.40.50.12780">
    <property type="entry name" value="N-terminal domain of ligase-like"/>
    <property type="match status" value="1"/>
</dbReference>
<dbReference type="InterPro" id="IPR042099">
    <property type="entry name" value="ANL_N_sf"/>
</dbReference>
<name>A0A3Q3QPX8_MONAL</name>
<dbReference type="Ensembl" id="ENSMALT00000017677.1">
    <property type="protein sequence ID" value="ENSMALP00000017336.1"/>
    <property type="gene ID" value="ENSMALG00000012106.1"/>
</dbReference>
<dbReference type="STRING" id="43700.ENSMALP00000017336"/>
<organism evidence="2 3">
    <name type="scientific">Monopterus albus</name>
    <name type="common">Swamp eel</name>
    <dbReference type="NCBI Taxonomy" id="43700"/>
    <lineage>
        <taxon>Eukaryota</taxon>
        <taxon>Metazoa</taxon>
        <taxon>Chordata</taxon>
        <taxon>Craniata</taxon>
        <taxon>Vertebrata</taxon>
        <taxon>Euteleostomi</taxon>
        <taxon>Actinopterygii</taxon>
        <taxon>Neopterygii</taxon>
        <taxon>Teleostei</taxon>
        <taxon>Neoteleostei</taxon>
        <taxon>Acanthomorphata</taxon>
        <taxon>Anabantaria</taxon>
        <taxon>Synbranchiformes</taxon>
        <taxon>Synbranchidae</taxon>
        <taxon>Monopterus</taxon>
    </lineage>
</organism>
<evidence type="ECO:0000259" key="1">
    <source>
        <dbReference type="Pfam" id="PF00501"/>
    </source>
</evidence>
<evidence type="ECO:0000313" key="2">
    <source>
        <dbReference type="Ensembl" id="ENSMALP00000017336.1"/>
    </source>
</evidence>
<dbReference type="Pfam" id="PF00501">
    <property type="entry name" value="AMP-binding"/>
    <property type="match status" value="1"/>
</dbReference>
<feature type="domain" description="AMP-dependent synthetase/ligase" evidence="1">
    <location>
        <begin position="12"/>
        <end position="114"/>
    </location>
</feature>
<reference evidence="2" key="2">
    <citation type="submission" date="2025-09" db="UniProtKB">
        <authorList>
            <consortium name="Ensembl"/>
        </authorList>
    </citation>
    <scope>IDENTIFICATION</scope>
</reference>
<proteinExistence type="predicted"/>
<dbReference type="InterPro" id="IPR052091">
    <property type="entry name" value="Beta-ala_Activ/Resist"/>
</dbReference>
<dbReference type="AlphaFoldDB" id="A0A3Q3QPX8"/>
<accession>A0A3Q3QPX8</accession>
<evidence type="ECO:0000313" key="3">
    <source>
        <dbReference type="Proteomes" id="UP000261600"/>
    </source>
</evidence>
<protein>
    <recommendedName>
        <fullName evidence="1">AMP-dependent synthetase/ligase domain-containing protein</fullName>
    </recommendedName>
</protein>
<reference evidence="2" key="1">
    <citation type="submission" date="2025-08" db="UniProtKB">
        <authorList>
            <consortium name="Ensembl"/>
        </authorList>
    </citation>
    <scope>IDENTIFICATION</scope>
</reference>
<dbReference type="InterPro" id="IPR000873">
    <property type="entry name" value="AMP-dep_synth/lig_dom"/>
</dbReference>
<keyword evidence="3" id="KW-1185">Reference proteome</keyword>
<sequence>MATGTLQELVSAAASLHPDRTAVTHDSGSKSGSPVSLLYKDLVELAGELSHILRTNISPNNGVIGLYCSDDLFIPVWILGILQSPAAYVPLDPEAPGLLSARVMNQCGLKYCAVKTDLLQVEYFLYIGIHTNIKQ</sequence>
<dbReference type="PANTHER" id="PTHR44394">
    <property type="entry name" value="BETA-ALANINE-ACTIVATING ENZYME"/>
    <property type="match status" value="1"/>
</dbReference>
<dbReference type="SUPFAM" id="SSF56801">
    <property type="entry name" value="Acetyl-CoA synthetase-like"/>
    <property type="match status" value="1"/>
</dbReference>
<dbReference type="PANTHER" id="PTHR44394:SF1">
    <property type="entry name" value="BETA-ALANINE-ACTIVATING ENZYME"/>
    <property type="match status" value="1"/>
</dbReference>
<dbReference type="Proteomes" id="UP000261600">
    <property type="component" value="Unplaced"/>
</dbReference>
<dbReference type="GO" id="GO:0043041">
    <property type="term" value="P:amino acid activation for nonribosomal peptide biosynthetic process"/>
    <property type="evidence" value="ECO:0007669"/>
    <property type="project" value="TreeGrafter"/>
</dbReference>